<dbReference type="Gene3D" id="3.40.50.620">
    <property type="entry name" value="HUPs"/>
    <property type="match status" value="1"/>
</dbReference>
<dbReference type="EMBL" id="JAEKPD010000005">
    <property type="protein sequence ID" value="MBJ3762154.1"/>
    <property type="molecule type" value="Genomic_DNA"/>
</dbReference>
<evidence type="ECO:0000256" key="5">
    <source>
        <dbReference type="ARBA" id="ARBA00022679"/>
    </source>
</evidence>
<evidence type="ECO:0000259" key="12">
    <source>
        <dbReference type="Pfam" id="PF01467"/>
    </source>
</evidence>
<accession>A0A934MG85</accession>
<evidence type="ECO:0000256" key="6">
    <source>
        <dbReference type="ARBA" id="ARBA00022695"/>
    </source>
</evidence>
<proteinExistence type="inferred from homology"/>
<dbReference type="InterPro" id="IPR004821">
    <property type="entry name" value="Cyt_trans-like"/>
</dbReference>
<dbReference type="CDD" id="cd02165">
    <property type="entry name" value="NMNAT"/>
    <property type="match status" value="1"/>
</dbReference>
<dbReference type="SUPFAM" id="SSF52374">
    <property type="entry name" value="Nucleotidylyl transferase"/>
    <property type="match status" value="1"/>
</dbReference>
<keyword evidence="6 11" id="KW-0548">Nucleotidyltransferase</keyword>
<dbReference type="EC" id="2.7.7.18" evidence="11"/>
<evidence type="ECO:0000256" key="9">
    <source>
        <dbReference type="ARBA" id="ARBA00023027"/>
    </source>
</evidence>
<organism evidence="13 14">
    <name type="scientific">Palleronia pontilimi</name>
    <dbReference type="NCBI Taxonomy" id="1964209"/>
    <lineage>
        <taxon>Bacteria</taxon>
        <taxon>Pseudomonadati</taxon>
        <taxon>Pseudomonadota</taxon>
        <taxon>Alphaproteobacteria</taxon>
        <taxon>Rhodobacterales</taxon>
        <taxon>Roseobacteraceae</taxon>
        <taxon>Palleronia</taxon>
    </lineage>
</organism>
<dbReference type="NCBIfam" id="NF000845">
    <property type="entry name" value="PRK00071.2-4"/>
    <property type="match status" value="1"/>
</dbReference>
<keyword evidence="8 11" id="KW-0067">ATP-binding</keyword>
<dbReference type="RefSeq" id="WP_198915333.1">
    <property type="nucleotide sequence ID" value="NZ_JAEKPD010000005.1"/>
</dbReference>
<evidence type="ECO:0000256" key="7">
    <source>
        <dbReference type="ARBA" id="ARBA00022741"/>
    </source>
</evidence>
<dbReference type="HAMAP" id="MF_00244">
    <property type="entry name" value="NaMN_adenylyltr"/>
    <property type="match status" value="1"/>
</dbReference>
<keyword evidence="5 11" id="KW-0808">Transferase</keyword>
<reference evidence="13" key="1">
    <citation type="submission" date="2020-12" db="EMBL/GenBank/DDBJ databases">
        <title>Bacterial taxonomy.</title>
        <authorList>
            <person name="Pan X."/>
        </authorList>
    </citation>
    <scope>NUCLEOTIDE SEQUENCE</scope>
    <source>
        <strain evidence="13">KCTC 52957</strain>
    </source>
</reference>
<keyword evidence="9 11" id="KW-0520">NAD</keyword>
<comment type="caution">
    <text evidence="13">The sequence shown here is derived from an EMBL/GenBank/DDBJ whole genome shotgun (WGS) entry which is preliminary data.</text>
</comment>
<keyword evidence="14" id="KW-1185">Reference proteome</keyword>
<dbReference type="GO" id="GO:0009435">
    <property type="term" value="P:NAD+ biosynthetic process"/>
    <property type="evidence" value="ECO:0007669"/>
    <property type="project" value="UniProtKB-UniRule"/>
</dbReference>
<evidence type="ECO:0000256" key="4">
    <source>
        <dbReference type="ARBA" id="ARBA00022642"/>
    </source>
</evidence>
<dbReference type="PANTHER" id="PTHR39321">
    <property type="entry name" value="NICOTINATE-NUCLEOTIDE ADENYLYLTRANSFERASE-RELATED"/>
    <property type="match status" value="1"/>
</dbReference>
<comment type="pathway">
    <text evidence="2 11">Cofactor biosynthesis; NAD(+) biosynthesis; deamido-NAD(+) from nicotinate D-ribonucleotide: step 1/1.</text>
</comment>
<evidence type="ECO:0000256" key="3">
    <source>
        <dbReference type="ARBA" id="ARBA00009014"/>
    </source>
</evidence>
<keyword evidence="7 11" id="KW-0547">Nucleotide-binding</keyword>
<dbReference type="Pfam" id="PF01467">
    <property type="entry name" value="CTP_transf_like"/>
    <property type="match status" value="1"/>
</dbReference>
<gene>
    <name evidence="11" type="primary">nadD</name>
    <name evidence="13" type="ORF">ILP92_05285</name>
</gene>
<dbReference type="PANTHER" id="PTHR39321:SF3">
    <property type="entry name" value="PHOSPHOPANTETHEINE ADENYLYLTRANSFERASE"/>
    <property type="match status" value="1"/>
</dbReference>
<evidence type="ECO:0000256" key="11">
    <source>
        <dbReference type="HAMAP-Rule" id="MF_00244"/>
    </source>
</evidence>
<evidence type="ECO:0000313" key="14">
    <source>
        <dbReference type="Proteomes" id="UP000642488"/>
    </source>
</evidence>
<dbReference type="AlphaFoldDB" id="A0A934MG85"/>
<comment type="similarity">
    <text evidence="3 11">Belongs to the NadD family.</text>
</comment>
<name>A0A934MG85_9RHOB</name>
<dbReference type="InterPro" id="IPR014729">
    <property type="entry name" value="Rossmann-like_a/b/a_fold"/>
</dbReference>
<evidence type="ECO:0000256" key="8">
    <source>
        <dbReference type="ARBA" id="ARBA00022840"/>
    </source>
</evidence>
<dbReference type="Proteomes" id="UP000642488">
    <property type="component" value="Unassembled WGS sequence"/>
</dbReference>
<comment type="catalytic activity">
    <reaction evidence="10 11">
        <text>nicotinate beta-D-ribonucleotide + ATP + H(+) = deamido-NAD(+) + diphosphate</text>
        <dbReference type="Rhea" id="RHEA:22860"/>
        <dbReference type="ChEBI" id="CHEBI:15378"/>
        <dbReference type="ChEBI" id="CHEBI:30616"/>
        <dbReference type="ChEBI" id="CHEBI:33019"/>
        <dbReference type="ChEBI" id="CHEBI:57502"/>
        <dbReference type="ChEBI" id="CHEBI:58437"/>
        <dbReference type="EC" id="2.7.7.18"/>
    </reaction>
</comment>
<comment type="function">
    <text evidence="1 11">Catalyzes the reversible adenylation of nicotinate mononucleotide (NaMN) to nicotinic acid adenine dinucleotide (NaAD).</text>
</comment>
<dbReference type="InterPro" id="IPR005248">
    <property type="entry name" value="NadD/NMNAT"/>
</dbReference>
<evidence type="ECO:0000256" key="10">
    <source>
        <dbReference type="ARBA" id="ARBA00048721"/>
    </source>
</evidence>
<keyword evidence="4 11" id="KW-0662">Pyridine nucleotide biosynthesis</keyword>
<evidence type="ECO:0000256" key="1">
    <source>
        <dbReference type="ARBA" id="ARBA00002324"/>
    </source>
</evidence>
<feature type="domain" description="Cytidyltransferase-like" evidence="12">
    <location>
        <begin position="18"/>
        <end position="196"/>
    </location>
</feature>
<evidence type="ECO:0000313" key="13">
    <source>
        <dbReference type="EMBL" id="MBJ3762154.1"/>
    </source>
</evidence>
<protein>
    <recommendedName>
        <fullName evidence="11">Probable nicotinate-nucleotide adenylyltransferase</fullName>
        <ecNumber evidence="11">2.7.7.18</ecNumber>
    </recommendedName>
    <alternativeName>
        <fullName evidence="11">Deamido-NAD(+) diphosphorylase</fullName>
    </alternativeName>
    <alternativeName>
        <fullName evidence="11">Deamido-NAD(+) pyrophosphorylase</fullName>
    </alternativeName>
    <alternativeName>
        <fullName evidence="11">Nicotinate mononucleotide adenylyltransferase</fullName>
        <shortName evidence="11">NaMN adenylyltransferase</shortName>
    </alternativeName>
</protein>
<dbReference type="GO" id="GO:0005524">
    <property type="term" value="F:ATP binding"/>
    <property type="evidence" value="ECO:0007669"/>
    <property type="project" value="UniProtKB-KW"/>
</dbReference>
<dbReference type="NCBIfam" id="NF000843">
    <property type="entry name" value="PRK00071.2-2"/>
    <property type="match status" value="1"/>
</dbReference>
<evidence type="ECO:0000256" key="2">
    <source>
        <dbReference type="ARBA" id="ARBA00005019"/>
    </source>
</evidence>
<sequence>MGWGPGWPLARAGMAIGLLGGSFDPAHPGHVHVTREALKRLGLHQLWWLVTPGNPLKMHGPAPLDQRLARAREMMQHPRVRVTDLERRLGTRYTADTLAALQSRYPGVRFVWLMGADNLAELHCWDDWQDIVARVPMGVLARPGDRLSARLSPAARIYAFARRSKSQAQGLASISPPAWTFLNLPMRDDSSSALRENGSWQQSD</sequence>
<dbReference type="GO" id="GO:0004515">
    <property type="term" value="F:nicotinate-nucleotide adenylyltransferase activity"/>
    <property type="evidence" value="ECO:0007669"/>
    <property type="project" value="UniProtKB-UniRule"/>
</dbReference>